<dbReference type="AlphaFoldDB" id="A0AAF3J1H0"/>
<feature type="compositionally biased region" description="Basic and acidic residues" evidence="1">
    <location>
        <begin position="73"/>
        <end position="83"/>
    </location>
</feature>
<evidence type="ECO:0000259" key="2">
    <source>
        <dbReference type="Pfam" id="PF12257"/>
    </source>
</evidence>
<dbReference type="GO" id="GO:0005765">
    <property type="term" value="C:lysosomal membrane"/>
    <property type="evidence" value="ECO:0007669"/>
    <property type="project" value="TreeGrafter"/>
</dbReference>
<sequence length="1211" mass="138027">MGKNMPAGKATRFSAEMAAHLMDNAPNLTSENDDDSYVTAASTSTSEIRMGEQLVDTIKKDWAKSKIINEPTTHQERTHRASESNDQQTSKFPIVGARGSCERREARVKLKIHDRKKYNASVILVDNRNEFGQWGIFGFLKVGSVIRLHLEETFLLVVNQIVSNKEFFGIHSNKTQSACISIAHDHLPSDLYRPVQNVEKAQAQIMVEHVPPEELCGKDGSQLDNVQLYFKELYLSRADMWKMRKALIGKTLFQDRDIVSSVLNVNLRISDMWRRGEQVRHGYVSADTRVVFRSSSSMVLIYLQVSEEMFHMDGTGHMLFETCTAGFLSALLQQWEHSNCSHYVSIIMCSRWFFDQSPSAEDIQRENLVPDQQGRYYQDFYKLLVQNEHYEDWVTPFSKILHIFYDYRDIISAELGRNFPDLPANNYHISVADDGNFLPSLNMSMNMFCMYHSDRRYETTGQEIIYVTAGYGVFNVDENAVQPTKQKLIDMGISLDMVCLGQQPLHVTPLFIFHDREGQVYKHYTPHWMNYSYFRMDGKKPTLATFTPRVILPQDYTEPTYEHLSMVEADDVIECEESEKEDSEVNSGIDKTRAHMARLLDAARRKVNGESTDTETDRETEQTSSRASLGSSLCSLDEADGDGEGFDLSRYGNHRRASDLDLELEVEKNELEEGMSSTDRTTFMQLLERVSPINNVAQNSSDLLEKELNPDPVPAALGSISQRVPHVHRFSSISGVPQQRERSIGASSLEGAGVTFDLRRGGSSLESSRGRVSSMTRASQAHSYHTTTQNQLQPNVYSNFPFKPDSHVVMTANRRRWIHVFPMDVRGMSKLAHHYVQGRSTINIVDIEEPPSSSHRQIPIQGQTESPLRRAASPQAGGIHQGSPGRVAATSPLEPTSQRPPRAWAWAWGSTGEEKWNPDLTIGMDWKSLIRSALLPITTDFFPEGFTIRNQYRVHGHQVLVDHSLIEDIDIPDVKSLTLSELSHLVFDLLISQRLQRGFQIVTLSRRLIKSSVAKAGRFPQDEGSADDDVTLTFSNIYHRLVRRRNDIYVTLLIPDPNRKQFEVAKPGESRVSRRPTNNTIAPSQESQIVSNDRTFENTQYQYYFQVPDAERYEKSTTSFKPHNLDKLNWSLLDTKLTYRSKDELKGYSQLFKDEMKSYSSRFMVVAQSLDPDRAALIVQEKLPGETFRERAHSQRAIYGDFTKFLLGLNK</sequence>
<dbReference type="PANTHER" id="PTHR13179:SF8">
    <property type="entry name" value="GATOR COMPLEX PROTEIN DEPDC5"/>
    <property type="match status" value="1"/>
</dbReference>
<keyword evidence="3" id="KW-1185">Reference proteome</keyword>
<reference evidence="4" key="1">
    <citation type="submission" date="2024-02" db="UniProtKB">
        <authorList>
            <consortium name="WormBaseParasite"/>
        </authorList>
    </citation>
    <scope>IDENTIFICATION</scope>
</reference>
<feature type="domain" description="Vacuolar membrane-associated protein Iml1 N-terminal" evidence="2">
    <location>
        <begin position="226"/>
        <end position="513"/>
    </location>
</feature>
<dbReference type="GO" id="GO:1904262">
    <property type="term" value="P:negative regulation of TORC1 signaling"/>
    <property type="evidence" value="ECO:0007669"/>
    <property type="project" value="TreeGrafter"/>
</dbReference>
<dbReference type="GO" id="GO:0010508">
    <property type="term" value="P:positive regulation of autophagy"/>
    <property type="evidence" value="ECO:0007669"/>
    <property type="project" value="TreeGrafter"/>
</dbReference>
<dbReference type="InterPro" id="IPR048255">
    <property type="entry name" value="IML1_N"/>
</dbReference>
<dbReference type="WBParaSite" id="MBELARI_LOCUS10283">
    <property type="protein sequence ID" value="MBELARI_LOCUS10283"/>
    <property type="gene ID" value="MBELARI_LOCUS10283"/>
</dbReference>
<evidence type="ECO:0000256" key="1">
    <source>
        <dbReference type="SAM" id="MobiDB-lite"/>
    </source>
</evidence>
<feature type="region of interest" description="Disordered" evidence="1">
    <location>
        <begin position="66"/>
        <end position="88"/>
    </location>
</feature>
<evidence type="ECO:0000313" key="3">
    <source>
        <dbReference type="Proteomes" id="UP000887575"/>
    </source>
</evidence>
<dbReference type="PANTHER" id="PTHR13179">
    <property type="entry name" value="DEP DOMAIN CONTAINING PROTEIN 5"/>
    <property type="match status" value="1"/>
</dbReference>
<dbReference type="InterPro" id="IPR027244">
    <property type="entry name" value="IML1"/>
</dbReference>
<dbReference type="Proteomes" id="UP000887575">
    <property type="component" value="Unassembled WGS sequence"/>
</dbReference>
<name>A0AAF3J1H0_9BILA</name>
<protein>
    <submittedName>
        <fullName evidence="4">DEP domain-containing protein 5</fullName>
    </submittedName>
</protein>
<feature type="compositionally biased region" description="Polar residues" evidence="1">
    <location>
        <begin position="851"/>
        <end position="866"/>
    </location>
</feature>
<feature type="compositionally biased region" description="Low complexity" evidence="1">
    <location>
        <begin position="622"/>
        <end position="636"/>
    </location>
</feature>
<feature type="region of interest" description="Disordered" evidence="1">
    <location>
        <begin position="849"/>
        <end position="901"/>
    </location>
</feature>
<dbReference type="Pfam" id="PF12257">
    <property type="entry name" value="IML1"/>
    <property type="match status" value="1"/>
</dbReference>
<dbReference type="GO" id="GO:0034198">
    <property type="term" value="P:cellular response to amino acid starvation"/>
    <property type="evidence" value="ECO:0007669"/>
    <property type="project" value="TreeGrafter"/>
</dbReference>
<dbReference type="GO" id="GO:1990130">
    <property type="term" value="C:GATOR1 complex"/>
    <property type="evidence" value="ECO:0007669"/>
    <property type="project" value="TreeGrafter"/>
</dbReference>
<evidence type="ECO:0000313" key="4">
    <source>
        <dbReference type="WBParaSite" id="MBELARI_LOCUS10283"/>
    </source>
</evidence>
<accession>A0AAF3J1H0</accession>
<proteinExistence type="predicted"/>
<dbReference type="GO" id="GO:0005096">
    <property type="term" value="F:GTPase activator activity"/>
    <property type="evidence" value="ECO:0007669"/>
    <property type="project" value="InterPro"/>
</dbReference>
<organism evidence="3 4">
    <name type="scientific">Mesorhabditis belari</name>
    <dbReference type="NCBI Taxonomy" id="2138241"/>
    <lineage>
        <taxon>Eukaryota</taxon>
        <taxon>Metazoa</taxon>
        <taxon>Ecdysozoa</taxon>
        <taxon>Nematoda</taxon>
        <taxon>Chromadorea</taxon>
        <taxon>Rhabditida</taxon>
        <taxon>Rhabditina</taxon>
        <taxon>Rhabditomorpha</taxon>
        <taxon>Rhabditoidea</taxon>
        <taxon>Rhabditidae</taxon>
        <taxon>Mesorhabditinae</taxon>
        <taxon>Mesorhabditis</taxon>
    </lineage>
</organism>
<feature type="region of interest" description="Disordered" evidence="1">
    <location>
        <begin position="603"/>
        <end position="640"/>
    </location>
</feature>